<organism evidence="9 10">
    <name type="scientific">Akkermansia muciniphila</name>
    <dbReference type="NCBI Taxonomy" id="239935"/>
    <lineage>
        <taxon>Bacteria</taxon>
        <taxon>Pseudomonadati</taxon>
        <taxon>Verrucomicrobiota</taxon>
        <taxon>Verrucomicrobiia</taxon>
        <taxon>Verrucomicrobiales</taxon>
        <taxon>Akkermansiaceae</taxon>
        <taxon>Akkermansia</taxon>
    </lineage>
</organism>
<evidence type="ECO:0000256" key="4">
    <source>
        <dbReference type="ARBA" id="ARBA00022723"/>
    </source>
</evidence>
<dbReference type="InterPro" id="IPR036005">
    <property type="entry name" value="Creatinase/aminopeptidase-like"/>
</dbReference>
<feature type="binding site" evidence="6">
    <location>
        <position position="108"/>
    </location>
    <ligand>
        <name>a divalent metal cation</name>
        <dbReference type="ChEBI" id="CHEBI:60240"/>
        <label>1</label>
    </ligand>
</feature>
<feature type="binding site" evidence="6">
    <location>
        <position position="204"/>
    </location>
    <ligand>
        <name>a divalent metal cation</name>
        <dbReference type="ChEBI" id="CHEBI:60240"/>
        <label>2</label>
        <note>catalytic</note>
    </ligand>
</feature>
<dbReference type="GO" id="GO:0004239">
    <property type="term" value="F:initiator methionyl aminopeptidase activity"/>
    <property type="evidence" value="ECO:0007669"/>
    <property type="project" value="UniProtKB-UniRule"/>
</dbReference>
<feature type="binding site" evidence="6">
    <location>
        <position position="97"/>
    </location>
    <ligand>
        <name>a divalent metal cation</name>
        <dbReference type="ChEBI" id="CHEBI:60240"/>
        <label>1</label>
    </ligand>
</feature>
<feature type="binding site" evidence="6">
    <location>
        <position position="235"/>
    </location>
    <ligand>
        <name>a divalent metal cation</name>
        <dbReference type="ChEBI" id="CHEBI:60240"/>
        <label>1</label>
    </ligand>
</feature>
<dbReference type="PANTHER" id="PTHR43330:SF27">
    <property type="entry name" value="METHIONINE AMINOPEPTIDASE"/>
    <property type="match status" value="1"/>
</dbReference>
<dbReference type="PROSITE" id="PS00680">
    <property type="entry name" value="MAP_1"/>
    <property type="match status" value="1"/>
</dbReference>
<dbReference type="InterPro" id="IPR001714">
    <property type="entry name" value="Pept_M24_MAP"/>
</dbReference>
<evidence type="ECO:0000256" key="2">
    <source>
        <dbReference type="ARBA" id="ARBA00022438"/>
    </source>
</evidence>
<comment type="cofactor">
    <cofactor evidence="6">
        <name>Co(2+)</name>
        <dbReference type="ChEBI" id="CHEBI:48828"/>
    </cofactor>
    <cofactor evidence="6">
        <name>Zn(2+)</name>
        <dbReference type="ChEBI" id="CHEBI:29105"/>
    </cofactor>
    <cofactor evidence="6">
        <name>Mn(2+)</name>
        <dbReference type="ChEBI" id="CHEBI:29035"/>
    </cofactor>
    <cofactor evidence="6">
        <name>Fe(2+)</name>
        <dbReference type="ChEBI" id="CHEBI:29033"/>
    </cofactor>
    <text evidence="6">Binds 2 divalent metal cations per subunit. Has a high-affinity and a low affinity metal-binding site. The true nature of the physiological cofactor is under debate. The enzyme is active with cobalt, zinc, manganese or divalent iron ions. Most likely, methionine aminopeptidases function as mononuclear Fe(2+)-metalloproteases under physiological conditions, and the catalytically relevant metal-binding site has been assigned to the histidine-containing high-affinity site.</text>
</comment>
<dbReference type="GO" id="GO:0046872">
    <property type="term" value="F:metal ion binding"/>
    <property type="evidence" value="ECO:0007669"/>
    <property type="project" value="UniProtKB-UniRule"/>
</dbReference>
<feature type="binding site" evidence="6">
    <location>
        <position position="171"/>
    </location>
    <ligand>
        <name>a divalent metal cation</name>
        <dbReference type="ChEBI" id="CHEBI:60240"/>
        <label>2</label>
        <note>catalytic</note>
    </ligand>
</feature>
<evidence type="ECO:0000256" key="7">
    <source>
        <dbReference type="RuleBase" id="RU003653"/>
    </source>
</evidence>
<evidence type="ECO:0000256" key="5">
    <source>
        <dbReference type="ARBA" id="ARBA00022801"/>
    </source>
</evidence>
<dbReference type="PANTHER" id="PTHR43330">
    <property type="entry name" value="METHIONINE AMINOPEPTIDASE"/>
    <property type="match status" value="1"/>
</dbReference>
<dbReference type="GO" id="GO:0005829">
    <property type="term" value="C:cytosol"/>
    <property type="evidence" value="ECO:0007669"/>
    <property type="project" value="TreeGrafter"/>
</dbReference>
<comment type="catalytic activity">
    <reaction evidence="6 7">
        <text>Release of N-terminal amino acids, preferentially methionine, from peptides and arylamides.</text>
        <dbReference type="EC" id="3.4.11.18"/>
    </reaction>
</comment>
<gene>
    <name evidence="6 9" type="primary">map</name>
    <name evidence="9" type="ORF">CXU22_09715</name>
</gene>
<feature type="binding site" evidence="6">
    <location>
        <position position="108"/>
    </location>
    <ligand>
        <name>a divalent metal cation</name>
        <dbReference type="ChEBI" id="CHEBI:60240"/>
        <label>2</label>
        <note>catalytic</note>
    </ligand>
</feature>
<comment type="caution">
    <text evidence="9">The sequence shown here is derived from an EMBL/GenBank/DDBJ whole genome shotgun (WGS) entry which is preliminary data.</text>
</comment>
<dbReference type="GO" id="GO:0006508">
    <property type="term" value="P:proteolysis"/>
    <property type="evidence" value="ECO:0007669"/>
    <property type="project" value="UniProtKB-KW"/>
</dbReference>
<keyword evidence="4 6" id="KW-0479">Metal-binding</keyword>
<keyword evidence="5 6" id="KW-0378">Hydrolase</keyword>
<feature type="binding site" evidence="6">
    <location>
        <position position="235"/>
    </location>
    <ligand>
        <name>a divalent metal cation</name>
        <dbReference type="ChEBI" id="CHEBI:60240"/>
        <label>2</label>
        <note>catalytic</note>
    </ligand>
</feature>
<dbReference type="AlphaFoldDB" id="A0A2N8HAN8"/>
<dbReference type="PRINTS" id="PR00599">
    <property type="entry name" value="MAPEPTIDASE"/>
</dbReference>
<evidence type="ECO:0000313" key="10">
    <source>
        <dbReference type="Proteomes" id="UP000236000"/>
    </source>
</evidence>
<sequence length="265" mass="28920">MAERIHIKSPGEVAKMQKAGAVTAEILMEIGAEVQAGRTTREIDDIAREIFKKHKVGNSFYQYRGFPGQLCISINEEVVHGSGGPRRIQNGDIVSLDVGAIVDGWHGDNAMTVPVGMVDPEKLRLLAVTEESLFRAIELVRPGALLADVCAAVEGFVRPRGYTVVRDFVGHGIGRHLHEEPQIPNYRPHYKLPRLKKGMALAIEPMVNAGRPSVKILDDGWTVITADGKPSAHFEHTVIVTDGEPLITTARPRIALPEQLGIAPL</sequence>
<protein>
    <recommendedName>
        <fullName evidence="6 7">Methionine aminopeptidase</fullName>
        <shortName evidence="6">MAP</shortName>
        <shortName evidence="6">MetAP</shortName>
        <ecNumber evidence="6 7">3.4.11.18</ecNumber>
    </recommendedName>
    <alternativeName>
        <fullName evidence="6">Peptidase M</fullName>
    </alternativeName>
</protein>
<dbReference type="Gene3D" id="3.90.230.10">
    <property type="entry name" value="Creatinase/methionine aminopeptidase superfamily"/>
    <property type="match status" value="1"/>
</dbReference>
<dbReference type="EMBL" id="PJKA01000013">
    <property type="protein sequence ID" value="PNC16922.1"/>
    <property type="molecule type" value="Genomic_DNA"/>
</dbReference>
<dbReference type="NCBIfam" id="TIGR00500">
    <property type="entry name" value="met_pdase_I"/>
    <property type="match status" value="1"/>
</dbReference>
<dbReference type="GO" id="GO:0070006">
    <property type="term" value="F:metalloaminopeptidase activity"/>
    <property type="evidence" value="ECO:0007669"/>
    <property type="project" value="UniProtKB-UniRule"/>
</dbReference>
<evidence type="ECO:0000256" key="1">
    <source>
        <dbReference type="ARBA" id="ARBA00002521"/>
    </source>
</evidence>
<evidence type="ECO:0000313" key="9">
    <source>
        <dbReference type="EMBL" id="PNC16922.1"/>
    </source>
</evidence>
<accession>A0A2N8HAN8</accession>
<dbReference type="EC" id="3.4.11.18" evidence="6 7"/>
<evidence type="ECO:0000256" key="3">
    <source>
        <dbReference type="ARBA" id="ARBA00022670"/>
    </source>
</evidence>
<reference evidence="9 10" key="1">
    <citation type="journal article" date="2017" name="BMC Genomics">
        <title>Genome sequencing of 39 Akkermansia muciniphila isolates reveals its population structure, genomic and functional diverisity, and global distribution in mammalian gut microbiotas.</title>
        <authorList>
            <person name="Guo X."/>
            <person name="Li S."/>
            <person name="Zhang J."/>
            <person name="Wu F."/>
            <person name="Li X."/>
            <person name="Wu D."/>
            <person name="Zhang M."/>
            <person name="Ou Z."/>
            <person name="Jie Z."/>
            <person name="Yan Q."/>
            <person name="Li P."/>
            <person name="Yi J."/>
            <person name="Peng Y."/>
        </authorList>
    </citation>
    <scope>NUCLEOTIDE SEQUENCE [LARGE SCALE GENOMIC DNA]</scope>
    <source>
        <strain evidence="9 10">GP24</strain>
    </source>
</reference>
<comment type="subunit">
    <text evidence="6">Monomer.</text>
</comment>
<keyword evidence="3 6" id="KW-0645">Protease</keyword>
<dbReference type="CDD" id="cd01086">
    <property type="entry name" value="MetAP1"/>
    <property type="match status" value="1"/>
</dbReference>
<dbReference type="InterPro" id="IPR002467">
    <property type="entry name" value="Pept_M24A_MAP1"/>
</dbReference>
<evidence type="ECO:0000259" key="8">
    <source>
        <dbReference type="Pfam" id="PF00557"/>
    </source>
</evidence>
<evidence type="ECO:0000256" key="6">
    <source>
        <dbReference type="HAMAP-Rule" id="MF_01974"/>
    </source>
</evidence>
<dbReference type="SUPFAM" id="SSF55920">
    <property type="entry name" value="Creatinase/aminopeptidase"/>
    <property type="match status" value="1"/>
</dbReference>
<dbReference type="InterPro" id="IPR000994">
    <property type="entry name" value="Pept_M24"/>
</dbReference>
<proteinExistence type="inferred from homology"/>
<keyword evidence="2 6" id="KW-0031">Aminopeptidase</keyword>
<name>A0A2N8HAN8_9BACT</name>
<dbReference type="RefSeq" id="WP_102714981.1">
    <property type="nucleotide sequence ID" value="NZ_CABMLK010000002.1"/>
</dbReference>
<feature type="binding site" evidence="6">
    <location>
        <position position="80"/>
    </location>
    <ligand>
        <name>substrate</name>
    </ligand>
</feature>
<dbReference type="HAMAP" id="MF_01974">
    <property type="entry name" value="MetAP_1"/>
    <property type="match status" value="1"/>
</dbReference>
<dbReference type="Pfam" id="PF00557">
    <property type="entry name" value="Peptidase_M24"/>
    <property type="match status" value="1"/>
</dbReference>
<comment type="similarity">
    <text evidence="6">Belongs to the peptidase M24A family. Methionine aminopeptidase type 1 subfamily.</text>
</comment>
<feature type="binding site" evidence="6">
    <location>
        <position position="178"/>
    </location>
    <ligand>
        <name>substrate</name>
    </ligand>
</feature>
<dbReference type="OrthoDB" id="9802055at2"/>
<comment type="function">
    <text evidence="1 6">Removes the N-terminal methionine from nascent proteins. The N-terminal methionine is often cleaved when the second residue in the primary sequence is small and uncharged (Met-Ala-, Cys, Gly, Pro, Ser, Thr, or Val). Requires deformylation of the N(alpha)-formylated initiator methionine before it can be hydrolyzed.</text>
</comment>
<dbReference type="Proteomes" id="UP000236000">
    <property type="component" value="Unassembled WGS sequence"/>
</dbReference>
<feature type="domain" description="Peptidase M24" evidence="8">
    <location>
        <begin position="15"/>
        <end position="242"/>
    </location>
</feature>